<keyword evidence="1" id="KW-0175">Coiled coil</keyword>
<evidence type="ECO:0000313" key="2">
    <source>
        <dbReference type="EMBL" id="SET59217.1"/>
    </source>
</evidence>
<evidence type="ECO:0000313" key="3">
    <source>
        <dbReference type="Proteomes" id="UP000199568"/>
    </source>
</evidence>
<dbReference type="EMBL" id="FOHU01000015">
    <property type="protein sequence ID" value="SET59217.1"/>
    <property type="molecule type" value="Genomic_DNA"/>
</dbReference>
<organism evidence="2 3">
    <name type="scientific">Natronincola peptidivorans</name>
    <dbReference type="NCBI Taxonomy" id="426128"/>
    <lineage>
        <taxon>Bacteria</taxon>
        <taxon>Bacillati</taxon>
        <taxon>Bacillota</taxon>
        <taxon>Clostridia</taxon>
        <taxon>Peptostreptococcales</taxon>
        <taxon>Natronincolaceae</taxon>
        <taxon>Natronincola</taxon>
    </lineage>
</organism>
<evidence type="ECO:0000256" key="1">
    <source>
        <dbReference type="SAM" id="Coils"/>
    </source>
</evidence>
<dbReference type="Proteomes" id="UP000199568">
    <property type="component" value="Unassembled WGS sequence"/>
</dbReference>
<accession>A0A1I0FM71</accession>
<dbReference type="AlphaFoldDB" id="A0A1I0FM71"/>
<sequence length="273" mass="31522">MNRYKDIAVLSMLLLLLLSIGCTKDTRINVDNMEGKDVIAIVNGEKITGTDIEKEIEDSRYVSMVVEAFAVGTIVGEDSQIDTAESLLGLDKTNLSAHEIRYLEDIRRKEENKILEDNEAFNKIIRRKVLYQEAQNHLPMVSTEEALKTLQQMEETSRRNLEEADEDLAAWYQEAIEIENAIAQEFGYDSASARRKARADDLAVSMTISKLKGMFEDKLMRKNPDIQGIDLVIYAFCMWEDYTEFLLRAADIQQIHHEYEINFYGNQWEEEIF</sequence>
<evidence type="ECO:0008006" key="4">
    <source>
        <dbReference type="Google" id="ProtNLM"/>
    </source>
</evidence>
<name>A0A1I0FM71_9FIRM</name>
<feature type="coiled-coil region" evidence="1">
    <location>
        <begin position="147"/>
        <end position="181"/>
    </location>
</feature>
<protein>
    <recommendedName>
        <fullName evidence="4">SurA N-terminal domain-containing protein</fullName>
    </recommendedName>
</protein>
<gene>
    <name evidence="2" type="ORF">SAMN05660297_02859</name>
</gene>
<dbReference type="STRING" id="426128.SAMN05660297_02859"/>
<proteinExistence type="predicted"/>
<reference evidence="2 3" key="1">
    <citation type="submission" date="2016-10" db="EMBL/GenBank/DDBJ databases">
        <authorList>
            <person name="de Groot N.N."/>
        </authorList>
    </citation>
    <scope>NUCLEOTIDE SEQUENCE [LARGE SCALE GENOMIC DNA]</scope>
    <source>
        <strain evidence="2 3">DSM 18979</strain>
    </source>
</reference>
<keyword evidence="3" id="KW-1185">Reference proteome</keyword>
<dbReference type="PROSITE" id="PS51257">
    <property type="entry name" value="PROKAR_LIPOPROTEIN"/>
    <property type="match status" value="1"/>
</dbReference>
<dbReference type="RefSeq" id="WP_090445530.1">
    <property type="nucleotide sequence ID" value="NZ_FOHU01000015.1"/>
</dbReference>